<dbReference type="RefSeq" id="WP_211472806.1">
    <property type="nucleotide sequence ID" value="NZ_JAGSXH010000319.1"/>
</dbReference>
<gene>
    <name evidence="8" type="ORF">KGA66_29035</name>
</gene>
<dbReference type="PANTHER" id="PTHR33217:SF8">
    <property type="entry name" value="MUTATOR FAMILY TRANSPOSASE"/>
    <property type="match status" value="1"/>
</dbReference>
<dbReference type="PROSITE" id="PS01007">
    <property type="entry name" value="TRANSPOSASE_MUTATOR"/>
    <property type="match status" value="1"/>
</dbReference>
<evidence type="ECO:0000313" key="9">
    <source>
        <dbReference type="Proteomes" id="UP000677913"/>
    </source>
</evidence>
<evidence type="ECO:0000256" key="2">
    <source>
        <dbReference type="ARBA" id="ARBA00010961"/>
    </source>
</evidence>
<dbReference type="AlphaFoldDB" id="A0A8J7WT37"/>
<proteinExistence type="inferred from homology"/>
<sequence length="434" mass="47670">MSGADLTDLLDARAIAQLAERARQQAAEGGLKLLGSDGLLQSLTKQIIEAALEAELAEHLADGRDGAQGTATGRRNERNGRRGKKIATEVGPVRVIVPRDRAGSFEPAVVRKCARRTSGIDEIVISLVGKGLTTGEVAAHLKEVFGVETSKETVSAITDRVLEGMHEWRHRPLDLVYPVLIIDAVHVKIRDGAVANRAVYVAIAVTVHGTREILGLWAGDGGEGAKTWQVTLTELRNRGVKDCCIVLCDGLSGLPEAVNRVWPRAIVQRCLIHLQRNSFTYASKRDWPALSRDLKPVLTAPNAQDAEARFLEFAEAWEPKYPAIVKLWTQAWPEVVPYMAFDREIRYLLTSTNAVESLNARLRRAVKASGHFPTELAALKRLYLAILSLDPTGKAPQRWSNRWKPVLNAFEMAFDGRLHPERDSAAGVKTGDTP</sequence>
<name>A0A8J7WT37_9ACTN</name>
<dbReference type="GO" id="GO:0004803">
    <property type="term" value="F:transposase activity"/>
    <property type="evidence" value="ECO:0007669"/>
    <property type="project" value="UniProtKB-UniRule"/>
</dbReference>
<dbReference type="InterPro" id="IPR001207">
    <property type="entry name" value="Transposase_mutator"/>
</dbReference>
<keyword evidence="6" id="KW-0814">Transposable element</keyword>
<dbReference type="Pfam" id="PF00872">
    <property type="entry name" value="Transposase_mut"/>
    <property type="match status" value="1"/>
</dbReference>
<dbReference type="PANTHER" id="PTHR33217">
    <property type="entry name" value="TRANSPOSASE FOR INSERTION SEQUENCE ELEMENT IS1081"/>
    <property type="match status" value="1"/>
</dbReference>
<evidence type="ECO:0000256" key="5">
    <source>
        <dbReference type="ARBA" id="ARBA00023172"/>
    </source>
</evidence>
<protein>
    <recommendedName>
        <fullName evidence="6">Mutator family transposase</fullName>
    </recommendedName>
</protein>
<evidence type="ECO:0000256" key="7">
    <source>
        <dbReference type="SAM" id="MobiDB-lite"/>
    </source>
</evidence>
<evidence type="ECO:0000256" key="1">
    <source>
        <dbReference type="ARBA" id="ARBA00002190"/>
    </source>
</evidence>
<dbReference type="Proteomes" id="UP000677913">
    <property type="component" value="Unassembled WGS sequence"/>
</dbReference>
<dbReference type="GO" id="GO:0003677">
    <property type="term" value="F:DNA binding"/>
    <property type="evidence" value="ECO:0007669"/>
    <property type="project" value="UniProtKB-UniRule"/>
</dbReference>
<keyword evidence="5 6" id="KW-0233">DNA recombination</keyword>
<feature type="region of interest" description="Disordered" evidence="7">
    <location>
        <begin position="63"/>
        <end position="84"/>
    </location>
</feature>
<comment type="function">
    <text evidence="1 6">Required for the transposition of the insertion element.</text>
</comment>
<accession>A0A8J7WT37</accession>
<comment type="caution">
    <text evidence="8">The sequence shown here is derived from an EMBL/GenBank/DDBJ whole genome shotgun (WGS) entry which is preliminary data.</text>
</comment>
<evidence type="ECO:0000256" key="3">
    <source>
        <dbReference type="ARBA" id="ARBA00022578"/>
    </source>
</evidence>
<organism evidence="8 9">
    <name type="scientific">Actinocrinis puniceicyclus</name>
    <dbReference type="NCBI Taxonomy" id="977794"/>
    <lineage>
        <taxon>Bacteria</taxon>
        <taxon>Bacillati</taxon>
        <taxon>Actinomycetota</taxon>
        <taxon>Actinomycetes</taxon>
        <taxon>Catenulisporales</taxon>
        <taxon>Actinospicaceae</taxon>
        <taxon>Actinocrinis</taxon>
    </lineage>
</organism>
<keyword evidence="9" id="KW-1185">Reference proteome</keyword>
<evidence type="ECO:0000313" key="8">
    <source>
        <dbReference type="EMBL" id="MBS2967113.1"/>
    </source>
</evidence>
<keyword evidence="3 6" id="KW-0815">Transposition</keyword>
<evidence type="ECO:0000256" key="4">
    <source>
        <dbReference type="ARBA" id="ARBA00023125"/>
    </source>
</evidence>
<comment type="similarity">
    <text evidence="2 6">Belongs to the transposase mutator family.</text>
</comment>
<reference evidence="8" key="1">
    <citation type="submission" date="2021-04" db="EMBL/GenBank/DDBJ databases">
        <title>Genome based classification of Actinospica acidithermotolerans sp. nov., an actinobacterium isolated from an Indonesian hot spring.</title>
        <authorList>
            <person name="Kusuma A.B."/>
            <person name="Putra K.E."/>
            <person name="Nafisah S."/>
            <person name="Loh J."/>
            <person name="Nouioui I."/>
            <person name="Goodfellow M."/>
        </authorList>
    </citation>
    <scope>NUCLEOTIDE SEQUENCE</scope>
    <source>
        <strain evidence="8">DSM 45618</strain>
    </source>
</reference>
<dbReference type="GO" id="GO:0006313">
    <property type="term" value="P:DNA transposition"/>
    <property type="evidence" value="ECO:0007669"/>
    <property type="project" value="UniProtKB-UniRule"/>
</dbReference>
<keyword evidence="4 6" id="KW-0238">DNA-binding</keyword>
<evidence type="ECO:0000256" key="6">
    <source>
        <dbReference type="RuleBase" id="RU365089"/>
    </source>
</evidence>
<dbReference type="NCBIfam" id="NF033543">
    <property type="entry name" value="transpos_IS256"/>
    <property type="match status" value="1"/>
</dbReference>
<dbReference type="EMBL" id="JAGSXH010000319">
    <property type="protein sequence ID" value="MBS2967113.1"/>
    <property type="molecule type" value="Genomic_DNA"/>
</dbReference>